<geneLocation type="plasmid" evidence="1 2">
    <name>p_unnamed2</name>
</geneLocation>
<accession>A0ACD4CXC6</accession>
<gene>
    <name evidence="1" type="primary">arsK</name>
    <name evidence="1" type="ORF">N8E88_05310</name>
</gene>
<organism evidence="1 2">
    <name type="scientific">Phyllobacterium zundukense</name>
    <dbReference type="NCBI Taxonomy" id="1867719"/>
    <lineage>
        <taxon>Bacteria</taxon>
        <taxon>Pseudomonadati</taxon>
        <taxon>Pseudomonadota</taxon>
        <taxon>Alphaproteobacteria</taxon>
        <taxon>Hyphomicrobiales</taxon>
        <taxon>Phyllobacteriaceae</taxon>
        <taxon>Phyllobacterium</taxon>
    </lineage>
</organism>
<dbReference type="Proteomes" id="UP001061991">
    <property type="component" value="Plasmid p_unnamed2"/>
</dbReference>
<keyword evidence="1" id="KW-0614">Plasmid</keyword>
<dbReference type="EMBL" id="CP104971">
    <property type="protein sequence ID" value="UXN58235.1"/>
    <property type="molecule type" value="Genomic_DNA"/>
</dbReference>
<protein>
    <submittedName>
        <fullName evidence="1">Arsenite efflux MFS transporter ArsK</fullName>
    </submittedName>
</protein>
<proteinExistence type="predicted"/>
<evidence type="ECO:0000313" key="2">
    <source>
        <dbReference type="Proteomes" id="UP001061991"/>
    </source>
</evidence>
<evidence type="ECO:0000313" key="1">
    <source>
        <dbReference type="EMBL" id="UXN58235.1"/>
    </source>
</evidence>
<keyword evidence="2" id="KW-1185">Reference proteome</keyword>
<name>A0ACD4CXC6_9HYPH</name>
<sequence length="408" mass="42494">MTTSTISATDSRLAVAALGLTQIIGYGTLYYSFSALADSMAKDVGWSSEWVFAAFSISLLAGGLAAPIAGGWIDRYGAGRVMALGSIAAAVTLAACALAPTPFTFGIGLMAVELASTFVLYNAAFALLVQINPKTAQRSITHLTLIAGFASTIFWPLTSALHQNMTWQEVYFVFATAHLFVCLPVHFWLSRMSGNSSSSAEQATAASHFVVGSVPAGRTRSAFVLMVSGIALISFIDAAILIHMLPMLGALGLGSVSVLVGTLFGPAQVTSRLLSMLTGNRIQPLGLALISSLLVPVSIAVLLWNGTWMVGAVGFAILFGLGVGLSSIVQGTLPLALFGSNGYGRRMGKVTSARLVSSAAAPFAFAFMMQHVGTVATLVIFAALGFVGLVSFALIGRPMQRVLVREPS</sequence>
<reference evidence="1" key="1">
    <citation type="submission" date="2022-09" db="EMBL/GenBank/DDBJ databases">
        <title>Interaction between co-microsymbionts with complementary sets of symbiotic genes in legume-rhizobium systems.</title>
        <authorList>
            <person name="Safronova V."/>
            <person name="Sazanova A."/>
            <person name="Afonin A."/>
            <person name="Chirak E."/>
        </authorList>
    </citation>
    <scope>NUCLEOTIDE SEQUENCE</scope>
    <source>
        <strain evidence="1">A18/3m</strain>
    </source>
</reference>